<comment type="caution">
    <text evidence="3">The sequence shown here is derived from an EMBL/GenBank/DDBJ whole genome shotgun (WGS) entry which is preliminary data.</text>
</comment>
<dbReference type="AlphaFoldDB" id="A0A6G1BWX7"/>
<name>A0A6G1BWX7_9ORYZ</name>
<evidence type="ECO:0000256" key="2">
    <source>
        <dbReference type="ARBA" id="ARBA00022840"/>
    </source>
</evidence>
<dbReference type="PANTHER" id="PTHR27005">
    <property type="entry name" value="WALL-ASSOCIATED RECEPTOR KINASE-LIKE 21"/>
    <property type="match status" value="1"/>
</dbReference>
<accession>A0A6G1BWX7</accession>
<dbReference type="Proteomes" id="UP000479710">
    <property type="component" value="Unassembled WGS sequence"/>
</dbReference>
<evidence type="ECO:0008006" key="5">
    <source>
        <dbReference type="Google" id="ProtNLM"/>
    </source>
</evidence>
<proteinExistence type="predicted"/>
<keyword evidence="4" id="KW-1185">Reference proteome</keyword>
<evidence type="ECO:0000313" key="3">
    <source>
        <dbReference type="EMBL" id="KAF0892638.1"/>
    </source>
</evidence>
<keyword evidence="2" id="KW-0067">ATP-binding</keyword>
<keyword evidence="1" id="KW-0547">Nucleotide-binding</keyword>
<organism evidence="3 4">
    <name type="scientific">Oryza meyeriana var. granulata</name>
    <dbReference type="NCBI Taxonomy" id="110450"/>
    <lineage>
        <taxon>Eukaryota</taxon>
        <taxon>Viridiplantae</taxon>
        <taxon>Streptophyta</taxon>
        <taxon>Embryophyta</taxon>
        <taxon>Tracheophyta</taxon>
        <taxon>Spermatophyta</taxon>
        <taxon>Magnoliopsida</taxon>
        <taxon>Liliopsida</taxon>
        <taxon>Poales</taxon>
        <taxon>Poaceae</taxon>
        <taxon>BOP clade</taxon>
        <taxon>Oryzoideae</taxon>
        <taxon>Oryzeae</taxon>
        <taxon>Oryzinae</taxon>
        <taxon>Oryza</taxon>
        <taxon>Oryza meyeriana</taxon>
    </lineage>
</organism>
<dbReference type="GO" id="GO:0005524">
    <property type="term" value="F:ATP binding"/>
    <property type="evidence" value="ECO:0007669"/>
    <property type="project" value="UniProtKB-KW"/>
</dbReference>
<dbReference type="PANTHER" id="PTHR27005:SF283">
    <property type="entry name" value="OS02G0633066 PROTEIN"/>
    <property type="match status" value="1"/>
</dbReference>
<sequence>MEKATNNFDPTRVLGRGGHGMVYKEMVASQVREEATEEEIHVVSSLAEKCLSLYGKERPSMKDVELF</sequence>
<dbReference type="GO" id="GO:0004674">
    <property type="term" value="F:protein serine/threonine kinase activity"/>
    <property type="evidence" value="ECO:0007669"/>
    <property type="project" value="TreeGrafter"/>
</dbReference>
<evidence type="ECO:0000313" key="4">
    <source>
        <dbReference type="Proteomes" id="UP000479710"/>
    </source>
</evidence>
<dbReference type="GO" id="GO:0005886">
    <property type="term" value="C:plasma membrane"/>
    <property type="evidence" value="ECO:0007669"/>
    <property type="project" value="TreeGrafter"/>
</dbReference>
<evidence type="ECO:0000256" key="1">
    <source>
        <dbReference type="ARBA" id="ARBA00022741"/>
    </source>
</evidence>
<dbReference type="InterPro" id="IPR045274">
    <property type="entry name" value="WAK-like"/>
</dbReference>
<dbReference type="Gene3D" id="3.30.200.20">
    <property type="entry name" value="Phosphorylase Kinase, domain 1"/>
    <property type="match status" value="1"/>
</dbReference>
<dbReference type="EMBL" id="SPHZ02000011">
    <property type="protein sequence ID" value="KAF0892638.1"/>
    <property type="molecule type" value="Genomic_DNA"/>
</dbReference>
<gene>
    <name evidence="3" type="ORF">E2562_017618</name>
</gene>
<reference evidence="3 4" key="1">
    <citation type="submission" date="2019-11" db="EMBL/GenBank/DDBJ databases">
        <title>Whole genome sequence of Oryza granulata.</title>
        <authorList>
            <person name="Li W."/>
        </authorList>
    </citation>
    <scope>NUCLEOTIDE SEQUENCE [LARGE SCALE GENOMIC DNA]</scope>
    <source>
        <strain evidence="4">cv. Menghai</strain>
        <tissue evidence="3">Leaf</tissue>
    </source>
</reference>
<dbReference type="GO" id="GO:0007166">
    <property type="term" value="P:cell surface receptor signaling pathway"/>
    <property type="evidence" value="ECO:0007669"/>
    <property type="project" value="InterPro"/>
</dbReference>
<dbReference type="OrthoDB" id="4062651at2759"/>
<protein>
    <recommendedName>
        <fullName evidence="5">Protein kinase domain-containing protein</fullName>
    </recommendedName>
</protein>